<protein>
    <submittedName>
        <fullName evidence="1">Pyocin activator PrtN family protein</fullName>
    </submittedName>
</protein>
<dbReference type="RefSeq" id="WP_171133397.1">
    <property type="nucleotide sequence ID" value="NZ_BBOS01000033.1"/>
</dbReference>
<reference evidence="1" key="2">
    <citation type="submission" date="2021-06" db="EMBL/GenBank/DDBJ databases">
        <authorList>
            <person name="Diorio-Toth L."/>
        </authorList>
    </citation>
    <scope>NUCLEOTIDE SEQUENCE</scope>
    <source>
        <strain evidence="1">AJ_351</strain>
    </source>
</reference>
<accession>A0A8F6R1E8</accession>
<dbReference type="EMBL" id="CP078018">
    <property type="protein sequence ID" value="QXR27147.1"/>
    <property type="molecule type" value="Genomic_DNA"/>
</dbReference>
<dbReference type="Proteomes" id="UP000279359">
    <property type="component" value="Chromosome"/>
</dbReference>
<name>A0A8F6R1E8_ACIJU</name>
<proteinExistence type="predicted"/>
<dbReference type="AlphaFoldDB" id="A0A8F6R1E8"/>
<reference evidence="1" key="1">
    <citation type="journal article" date="2019" name="Nat. Commun.">
        <title>Spatiotemporal dynamics of multidrug resistant bacteria on intensive care unit surfaces.</title>
        <authorList>
            <person name="D'Souza A.W."/>
            <person name="Potter R.F."/>
            <person name="Wallace M."/>
            <person name="Shupe A."/>
            <person name="Patel S."/>
            <person name="Sun X."/>
            <person name="Gul D."/>
            <person name="Kwon J.H."/>
            <person name="Andleeb S."/>
            <person name="Burnham C.D."/>
            <person name="Dantas G."/>
        </authorList>
    </citation>
    <scope>NUCLEOTIDE SEQUENCE</scope>
    <source>
        <strain evidence="1">AJ_351</strain>
    </source>
</reference>
<sequence length="92" mass="10523">MTGMQHITPVSVETIERELFERHGPMIADDALRVALGYRSTDAFRKALTRKTVPIPVFSVENRRGKYALVKDVAKWLVEQRNAAITQQELKK</sequence>
<organism evidence="1">
    <name type="scientific">Acinetobacter junii</name>
    <dbReference type="NCBI Taxonomy" id="40215"/>
    <lineage>
        <taxon>Bacteria</taxon>
        <taxon>Pseudomonadati</taxon>
        <taxon>Pseudomonadota</taxon>
        <taxon>Gammaproteobacteria</taxon>
        <taxon>Moraxellales</taxon>
        <taxon>Moraxellaceae</taxon>
        <taxon>Acinetobacter</taxon>
    </lineage>
</organism>
<gene>
    <name evidence="1" type="ORF">EGT69_012790</name>
</gene>
<evidence type="ECO:0000313" key="1">
    <source>
        <dbReference type="EMBL" id="QXR27147.1"/>
    </source>
</evidence>